<accession>A0AA39WKG9</accession>
<dbReference type="Proteomes" id="UP001175000">
    <property type="component" value="Unassembled WGS sequence"/>
</dbReference>
<comment type="caution">
    <text evidence="2">The sequence shown here is derived from an EMBL/GenBank/DDBJ whole genome shotgun (WGS) entry which is preliminary data.</text>
</comment>
<name>A0AA39WKG9_9PEZI</name>
<proteinExistence type="predicted"/>
<sequence>MLICVNRRAARRHDRCPTSPHLHAGCRLCCGPSCRHRVRSCSGSGDTEELLRFFAVVIPELNPPSSEARRSFEKSAAGEPAGTDIPFRPTAIIDVGKVGRKCPPARFGPLIAYRAQIEEFSWLDVCRCQNAVSYGIAATTQIRGFAVVIQQVSMMSSSRQKRARPTMPVTSTSELRLANGIALCSTPLYRGESTLQSGCGRRCSRKKCARLLSTAGAVAGHAVYPPRFYRWSRHRFLGLSTLVRPKLTQSRVLETSECR</sequence>
<dbReference type="AlphaFoldDB" id="A0AA39WKG9"/>
<protein>
    <submittedName>
        <fullName evidence="2">Uncharacterized protein</fullName>
    </submittedName>
</protein>
<evidence type="ECO:0000313" key="2">
    <source>
        <dbReference type="EMBL" id="KAK0617026.1"/>
    </source>
</evidence>
<keyword evidence="3" id="KW-1185">Reference proteome</keyword>
<organism evidence="2 3">
    <name type="scientific">Immersiella caudata</name>
    <dbReference type="NCBI Taxonomy" id="314043"/>
    <lineage>
        <taxon>Eukaryota</taxon>
        <taxon>Fungi</taxon>
        <taxon>Dikarya</taxon>
        <taxon>Ascomycota</taxon>
        <taxon>Pezizomycotina</taxon>
        <taxon>Sordariomycetes</taxon>
        <taxon>Sordariomycetidae</taxon>
        <taxon>Sordariales</taxon>
        <taxon>Lasiosphaeriaceae</taxon>
        <taxon>Immersiella</taxon>
    </lineage>
</organism>
<reference evidence="2" key="1">
    <citation type="submission" date="2023-06" db="EMBL/GenBank/DDBJ databases">
        <title>Genome-scale phylogeny and comparative genomics of the fungal order Sordariales.</title>
        <authorList>
            <consortium name="Lawrence Berkeley National Laboratory"/>
            <person name="Hensen N."/>
            <person name="Bonometti L."/>
            <person name="Westerberg I."/>
            <person name="Brannstrom I.O."/>
            <person name="Guillou S."/>
            <person name="Cros-Aarteil S."/>
            <person name="Calhoun S."/>
            <person name="Haridas S."/>
            <person name="Kuo A."/>
            <person name="Mondo S."/>
            <person name="Pangilinan J."/>
            <person name="Riley R."/>
            <person name="Labutti K."/>
            <person name="Andreopoulos B."/>
            <person name="Lipzen A."/>
            <person name="Chen C."/>
            <person name="Yanf M."/>
            <person name="Daum C."/>
            <person name="Ng V."/>
            <person name="Clum A."/>
            <person name="Steindorff A."/>
            <person name="Ohm R."/>
            <person name="Martin F."/>
            <person name="Silar P."/>
            <person name="Natvig D."/>
            <person name="Lalanne C."/>
            <person name="Gautier V."/>
            <person name="Ament-Velasquez S.L."/>
            <person name="Kruys A."/>
            <person name="Hutchinson M.I."/>
            <person name="Powell A.J."/>
            <person name="Barry K."/>
            <person name="Miller A.N."/>
            <person name="Grigoriev I.V."/>
            <person name="Debuchy R."/>
            <person name="Gladieux P."/>
            <person name="Thoren M.H."/>
            <person name="Johannesson H."/>
        </authorList>
    </citation>
    <scope>NUCLEOTIDE SEQUENCE</scope>
    <source>
        <strain evidence="2">CBS 606.72</strain>
    </source>
</reference>
<gene>
    <name evidence="2" type="ORF">B0T14DRAFT_255774</name>
</gene>
<evidence type="ECO:0000256" key="1">
    <source>
        <dbReference type="SAM" id="MobiDB-lite"/>
    </source>
</evidence>
<evidence type="ECO:0000313" key="3">
    <source>
        <dbReference type="Proteomes" id="UP001175000"/>
    </source>
</evidence>
<feature type="region of interest" description="Disordered" evidence="1">
    <location>
        <begin position="64"/>
        <end position="83"/>
    </location>
</feature>
<dbReference type="EMBL" id="JAULSU010000005">
    <property type="protein sequence ID" value="KAK0617026.1"/>
    <property type="molecule type" value="Genomic_DNA"/>
</dbReference>